<dbReference type="EMBL" id="ACCL02000002">
    <property type="protein sequence ID" value="EET62348.1"/>
    <property type="molecule type" value="Genomic_DNA"/>
</dbReference>
<evidence type="ECO:0000313" key="1">
    <source>
        <dbReference type="EMBL" id="EET62348.1"/>
    </source>
</evidence>
<sequence length="53" mass="6049">MSVGYLSVDGWSSAGYLSADGRPWQVREKHACRLKRKEWEYAGKGVSCRGWSR</sequence>
<evidence type="ECO:0000313" key="2">
    <source>
        <dbReference type="Proteomes" id="UP000005561"/>
    </source>
</evidence>
<reference evidence="1" key="1">
    <citation type="submission" date="2009-07" db="EMBL/GenBank/DDBJ databases">
        <authorList>
            <person name="Weinstock G."/>
            <person name="Sodergren E."/>
            <person name="Clifton S."/>
            <person name="Fulton L."/>
            <person name="Fulton B."/>
            <person name="Courtney L."/>
            <person name="Fronick C."/>
            <person name="Harrison M."/>
            <person name="Strong C."/>
            <person name="Farmer C."/>
            <person name="Delahaunty K."/>
            <person name="Markovic C."/>
            <person name="Hall O."/>
            <person name="Minx P."/>
            <person name="Tomlinson C."/>
            <person name="Mitreva M."/>
            <person name="Nelson J."/>
            <person name="Hou S."/>
            <person name="Wollam A."/>
            <person name="Pepin K.H."/>
            <person name="Johnson M."/>
            <person name="Bhonagiri V."/>
            <person name="Nash W.E."/>
            <person name="Warren W."/>
            <person name="Chinwalla A."/>
            <person name="Mardis E.R."/>
            <person name="Wilson R.K."/>
        </authorList>
    </citation>
    <scope>NUCLEOTIDE SEQUENCE [LARGE SCALE GENOMIC DNA]</scope>
    <source>
        <strain evidence="1">DSM 14469</strain>
    </source>
</reference>
<keyword evidence="2" id="KW-1185">Reference proteome</keyword>
<organism evidence="1 2">
    <name type="scientific">Marvinbryantia formatexigens DSM 14469</name>
    <dbReference type="NCBI Taxonomy" id="478749"/>
    <lineage>
        <taxon>Bacteria</taxon>
        <taxon>Bacillati</taxon>
        <taxon>Bacillota</taxon>
        <taxon>Clostridia</taxon>
        <taxon>Lachnospirales</taxon>
        <taxon>Lachnospiraceae</taxon>
        <taxon>Marvinbryantia</taxon>
    </lineage>
</organism>
<dbReference type="Proteomes" id="UP000005561">
    <property type="component" value="Unassembled WGS sequence"/>
</dbReference>
<comment type="caution">
    <text evidence="1">The sequence shown here is derived from an EMBL/GenBank/DDBJ whole genome shotgun (WGS) entry which is preliminary data.</text>
</comment>
<proteinExistence type="predicted"/>
<protein>
    <submittedName>
        <fullName evidence="1">Uncharacterized protein</fullName>
    </submittedName>
</protein>
<accession>C6L9U1</accession>
<name>C6L9U1_9FIRM</name>
<gene>
    <name evidence="1" type="ORF">BRYFOR_05381</name>
</gene>
<dbReference type="AlphaFoldDB" id="C6L9U1"/>